<dbReference type="EMBL" id="JASJEX010000005">
    <property type="protein sequence ID" value="MDJ1130245.1"/>
    <property type="molecule type" value="Genomic_DNA"/>
</dbReference>
<keyword evidence="1 4" id="KW-0646">Protease inhibitor</keyword>
<dbReference type="Pfam" id="PF09394">
    <property type="entry name" value="Inhibitor_I42"/>
    <property type="match status" value="1"/>
</dbReference>
<dbReference type="GO" id="GO:0030414">
    <property type="term" value="F:peptidase inhibitor activity"/>
    <property type="evidence" value="ECO:0007669"/>
    <property type="project" value="UniProtKB-KW"/>
</dbReference>
<reference evidence="4" key="1">
    <citation type="submission" date="2023-05" db="EMBL/GenBank/DDBJ databases">
        <title>[olsenella] sp. nov., isolated from a pig farm feces dump.</title>
        <authorList>
            <person name="Chang Y.-H."/>
        </authorList>
    </citation>
    <scope>NUCLEOTIDE SEQUENCE</scope>
    <source>
        <strain evidence="4">YH-ols2217</strain>
    </source>
</reference>
<organism evidence="4 5">
    <name type="scientific">Kribbibacterium absianum</name>
    <dbReference type="NCBI Taxonomy" id="3044210"/>
    <lineage>
        <taxon>Bacteria</taxon>
        <taxon>Bacillati</taxon>
        <taxon>Actinomycetota</taxon>
        <taxon>Coriobacteriia</taxon>
        <taxon>Coriobacteriales</taxon>
        <taxon>Kribbibacteriaceae</taxon>
        <taxon>Kribbibacterium</taxon>
    </lineage>
</organism>
<dbReference type="Proteomes" id="UP001431693">
    <property type="component" value="Unassembled WGS sequence"/>
</dbReference>
<evidence type="ECO:0000313" key="4">
    <source>
        <dbReference type="EMBL" id="MDJ1130245.1"/>
    </source>
</evidence>
<name>A0ABT6ZMG1_9ACTN</name>
<feature type="domain" description="Proteinase inhibitor I42 chagasin" evidence="3">
    <location>
        <begin position="20"/>
        <end position="93"/>
    </location>
</feature>
<keyword evidence="2" id="KW-0789">Thiol protease inhibitor</keyword>
<evidence type="ECO:0000259" key="3">
    <source>
        <dbReference type="Pfam" id="PF09394"/>
    </source>
</evidence>
<dbReference type="InterPro" id="IPR018990">
    <property type="entry name" value="Prot_inh_I42_chagasin"/>
</dbReference>
<evidence type="ECO:0000256" key="2">
    <source>
        <dbReference type="ARBA" id="ARBA00022704"/>
    </source>
</evidence>
<accession>A0ABT6ZMG1</accession>
<dbReference type="InterPro" id="IPR036331">
    <property type="entry name" value="Chagasin-like_sf"/>
</dbReference>
<gene>
    <name evidence="4" type="ORF">QJ043_09170</name>
</gene>
<proteinExistence type="predicted"/>
<dbReference type="SUPFAM" id="SSF141066">
    <property type="entry name" value="ICP-like"/>
    <property type="match status" value="1"/>
</dbReference>
<dbReference type="Gene3D" id="2.60.40.2020">
    <property type="match status" value="1"/>
</dbReference>
<dbReference type="RefSeq" id="WP_283722806.1">
    <property type="nucleotide sequence ID" value="NZ_JASJEX010000005.1"/>
</dbReference>
<sequence>MGLALVLCGVAFSDRASAPTVTVQLPANRAAGLEWTLDVEPAGSFQEVSQDYAAVDGSHPDSAGVQTFVLRATCQGDSTVSFSCVNASDGSVDSTAVYRFSTDGPTISRESVDTDISSELMAPWEAESAA</sequence>
<evidence type="ECO:0000313" key="5">
    <source>
        <dbReference type="Proteomes" id="UP001431693"/>
    </source>
</evidence>
<comment type="caution">
    <text evidence="4">The sequence shown here is derived from an EMBL/GenBank/DDBJ whole genome shotgun (WGS) entry which is preliminary data.</text>
</comment>
<protein>
    <submittedName>
        <fullName evidence="4">Protease inhibitor I42 family protein</fullName>
    </submittedName>
</protein>
<evidence type="ECO:0000256" key="1">
    <source>
        <dbReference type="ARBA" id="ARBA00022690"/>
    </source>
</evidence>
<keyword evidence="5" id="KW-1185">Reference proteome</keyword>